<feature type="region of interest" description="Disordered" evidence="1">
    <location>
        <begin position="143"/>
        <end position="164"/>
    </location>
</feature>
<evidence type="ECO:0000256" key="2">
    <source>
        <dbReference type="SAM" id="Phobius"/>
    </source>
</evidence>
<evidence type="ECO:0008006" key="5">
    <source>
        <dbReference type="Google" id="ProtNLM"/>
    </source>
</evidence>
<feature type="transmembrane region" description="Helical" evidence="2">
    <location>
        <begin position="20"/>
        <end position="43"/>
    </location>
</feature>
<keyword evidence="2" id="KW-0812">Transmembrane</keyword>
<comment type="caution">
    <text evidence="3">The sequence shown here is derived from an EMBL/GenBank/DDBJ whole genome shotgun (WGS) entry which is preliminary data.</text>
</comment>
<organism evidence="3 4">
    <name type="scientific">Aporhodopirellula aestuarii</name>
    <dbReference type="NCBI Taxonomy" id="2950107"/>
    <lineage>
        <taxon>Bacteria</taxon>
        <taxon>Pseudomonadati</taxon>
        <taxon>Planctomycetota</taxon>
        <taxon>Planctomycetia</taxon>
        <taxon>Pirellulales</taxon>
        <taxon>Pirellulaceae</taxon>
        <taxon>Aporhodopirellula</taxon>
    </lineage>
</organism>
<keyword evidence="4" id="KW-1185">Reference proteome</keyword>
<evidence type="ECO:0000313" key="4">
    <source>
        <dbReference type="Proteomes" id="UP001202961"/>
    </source>
</evidence>
<evidence type="ECO:0000256" key="1">
    <source>
        <dbReference type="SAM" id="MobiDB-lite"/>
    </source>
</evidence>
<dbReference type="EMBL" id="JAMQBK010000032">
    <property type="protein sequence ID" value="MCM2371537.1"/>
    <property type="molecule type" value="Genomic_DNA"/>
</dbReference>
<feature type="compositionally biased region" description="Low complexity" evidence="1">
    <location>
        <begin position="147"/>
        <end position="158"/>
    </location>
</feature>
<keyword evidence="2" id="KW-1133">Transmembrane helix</keyword>
<name>A0ABT0U3R6_9BACT</name>
<dbReference type="Proteomes" id="UP001202961">
    <property type="component" value="Unassembled WGS sequence"/>
</dbReference>
<sequence>MTPPPYPRHRLNALPRRQPHRGAILLAVLVCLVVASAITGLAMQTSLRARHQMKVHWQLEQTRMLLDVGIRRTLKLAAEDVDYEGESWVLDDAFETFSQARVEIKSLPPDESNEQASRRFEIIATIHNLDSVPVQTKRSRIIPVQISSSSNESDSANNGPSDNS</sequence>
<accession>A0ABT0U3R6</accession>
<keyword evidence="2" id="KW-0472">Membrane</keyword>
<gene>
    <name evidence="3" type="ORF">NB063_13070</name>
</gene>
<dbReference type="RefSeq" id="WP_250929175.1">
    <property type="nucleotide sequence ID" value="NZ_JAMQBK010000032.1"/>
</dbReference>
<protein>
    <recommendedName>
        <fullName evidence="5">General secretion pathway protein GspI</fullName>
    </recommendedName>
</protein>
<evidence type="ECO:0000313" key="3">
    <source>
        <dbReference type="EMBL" id="MCM2371537.1"/>
    </source>
</evidence>
<proteinExistence type="predicted"/>
<reference evidence="3 4" key="1">
    <citation type="journal article" date="2022" name="Syst. Appl. Microbiol.">
        <title>Rhodopirellula aestuarii sp. nov., a novel member of the genus Rhodopirellula isolated from brackish sediments collected in the Tagus River estuary, Portugal.</title>
        <authorList>
            <person name="Vitorino I.R."/>
            <person name="Klimek D."/>
            <person name="Calusinska M."/>
            <person name="Lobo-da-Cunha A."/>
            <person name="Vasconcelos V."/>
            <person name="Lage O.M."/>
        </authorList>
    </citation>
    <scope>NUCLEOTIDE SEQUENCE [LARGE SCALE GENOMIC DNA]</scope>
    <source>
        <strain evidence="3 4">ICT_H3.1</strain>
    </source>
</reference>